<evidence type="ECO:0000313" key="6">
    <source>
        <dbReference type="EMBL" id="GAA1994671.1"/>
    </source>
</evidence>
<keyword evidence="1" id="KW-0964">Secreted</keyword>
<gene>
    <name evidence="6" type="ORF">GCM10009799_21050</name>
</gene>
<dbReference type="EMBL" id="BAAAPC010000007">
    <property type="protein sequence ID" value="GAA1994671.1"/>
    <property type="molecule type" value="Genomic_DNA"/>
</dbReference>
<protein>
    <recommendedName>
        <fullName evidence="5">Chaplin domain-containing protein</fullName>
    </recommendedName>
</protein>
<keyword evidence="3" id="KW-0034">Amyloid</keyword>
<feature type="domain" description="Chaplin" evidence="5">
    <location>
        <begin position="25"/>
        <end position="68"/>
    </location>
</feature>
<proteinExistence type="predicted"/>
<sequence>MMKKTFATAAVAAAAAGVLLTGAPAHASDGAHTSGDGSVLGGTQTQIPVAVNTSICGNSIPIVGVANAFCKGNAKAYQN</sequence>
<evidence type="ECO:0000256" key="2">
    <source>
        <dbReference type="ARBA" id="ARBA00022889"/>
    </source>
</evidence>
<evidence type="ECO:0000259" key="5">
    <source>
        <dbReference type="Pfam" id="PF03777"/>
    </source>
</evidence>
<accession>A0ABN2SYC0</accession>
<keyword evidence="1" id="KW-0134">Cell wall</keyword>
<evidence type="ECO:0000256" key="1">
    <source>
        <dbReference type="ARBA" id="ARBA00022512"/>
    </source>
</evidence>
<organism evidence="6 7">
    <name type="scientific">Nocardiopsis rhodophaea</name>
    <dbReference type="NCBI Taxonomy" id="280238"/>
    <lineage>
        <taxon>Bacteria</taxon>
        <taxon>Bacillati</taxon>
        <taxon>Actinomycetota</taxon>
        <taxon>Actinomycetes</taxon>
        <taxon>Streptosporangiales</taxon>
        <taxon>Nocardiopsidaceae</taxon>
        <taxon>Nocardiopsis</taxon>
    </lineage>
</organism>
<dbReference type="Proteomes" id="UP001501585">
    <property type="component" value="Unassembled WGS sequence"/>
</dbReference>
<evidence type="ECO:0000256" key="3">
    <source>
        <dbReference type="ARBA" id="ARBA00023087"/>
    </source>
</evidence>
<dbReference type="Pfam" id="PF03777">
    <property type="entry name" value="ChpA-C"/>
    <property type="match status" value="1"/>
</dbReference>
<keyword evidence="2" id="KW-0130">Cell adhesion</keyword>
<keyword evidence="4" id="KW-0732">Signal</keyword>
<keyword evidence="7" id="KW-1185">Reference proteome</keyword>
<comment type="caution">
    <text evidence="6">The sequence shown here is derived from an EMBL/GenBank/DDBJ whole genome shotgun (WGS) entry which is preliminary data.</text>
</comment>
<evidence type="ECO:0000313" key="7">
    <source>
        <dbReference type="Proteomes" id="UP001501585"/>
    </source>
</evidence>
<evidence type="ECO:0000256" key="4">
    <source>
        <dbReference type="SAM" id="SignalP"/>
    </source>
</evidence>
<feature type="signal peptide" evidence="4">
    <location>
        <begin position="1"/>
        <end position="27"/>
    </location>
</feature>
<dbReference type="InterPro" id="IPR005528">
    <property type="entry name" value="ChpA-H"/>
</dbReference>
<name>A0ABN2SYC0_9ACTN</name>
<reference evidence="6 7" key="1">
    <citation type="journal article" date="2019" name="Int. J. Syst. Evol. Microbiol.">
        <title>The Global Catalogue of Microorganisms (GCM) 10K type strain sequencing project: providing services to taxonomists for standard genome sequencing and annotation.</title>
        <authorList>
            <consortium name="The Broad Institute Genomics Platform"/>
            <consortium name="The Broad Institute Genome Sequencing Center for Infectious Disease"/>
            <person name="Wu L."/>
            <person name="Ma J."/>
        </authorList>
    </citation>
    <scope>NUCLEOTIDE SEQUENCE [LARGE SCALE GENOMIC DNA]</scope>
    <source>
        <strain evidence="6 7">JCM 15313</strain>
    </source>
</reference>
<feature type="chain" id="PRO_5047359813" description="Chaplin domain-containing protein" evidence="4">
    <location>
        <begin position="28"/>
        <end position="79"/>
    </location>
</feature>